<name>A0A410TB89_9CAUD</name>
<evidence type="ECO:0000256" key="1">
    <source>
        <dbReference type="SAM" id="Phobius"/>
    </source>
</evidence>
<dbReference type="EMBL" id="MK376953">
    <property type="protein sequence ID" value="QAU06306.1"/>
    <property type="molecule type" value="Genomic_DNA"/>
</dbReference>
<keyword evidence="1" id="KW-0472">Membrane</keyword>
<reference evidence="2 3" key="1">
    <citation type="submission" date="2019-01" db="EMBL/GenBank/DDBJ databases">
        <authorList>
            <person name="Mendiola A."/>
            <person name="Dhungana S."/>
            <person name="Koga A.P."/>
            <person name="Garlena R.A."/>
            <person name="Russell D.A."/>
            <person name="Pope W.H."/>
            <person name="Jacobs-Sera D."/>
            <person name="Hatfull G.F."/>
        </authorList>
    </citation>
    <scope>NUCLEOTIDE SEQUENCE [LARGE SCALE GENOMIC DNA]</scope>
</reference>
<accession>A0A410TB89</accession>
<evidence type="ECO:0000313" key="3">
    <source>
        <dbReference type="Proteomes" id="UP000290536"/>
    </source>
</evidence>
<dbReference type="KEGG" id="vg:55613860"/>
<organism evidence="2 3">
    <name type="scientific">Gordonia phage Rickmore</name>
    <dbReference type="NCBI Taxonomy" id="2507854"/>
    <lineage>
        <taxon>Viruses</taxon>
        <taxon>Duplodnaviria</taxon>
        <taxon>Heunggongvirae</taxon>
        <taxon>Uroviricota</taxon>
        <taxon>Caudoviricetes</taxon>
        <taxon>Deejayvirinae</taxon>
        <taxon>Kenoshavirus</taxon>
        <taxon>Kenoshavirus rickmore</taxon>
    </lineage>
</organism>
<dbReference type="RefSeq" id="YP_009843569.1">
    <property type="nucleotide sequence ID" value="NC_048749.1"/>
</dbReference>
<gene>
    <name evidence="2" type="primary">72</name>
    <name evidence="2" type="ORF">SEA_RICKMORE_72</name>
</gene>
<keyword evidence="1" id="KW-0812">Transmembrane</keyword>
<keyword evidence="3" id="KW-1185">Reference proteome</keyword>
<feature type="transmembrane region" description="Helical" evidence="1">
    <location>
        <begin position="12"/>
        <end position="34"/>
    </location>
</feature>
<protein>
    <submittedName>
        <fullName evidence="2">Uncharacterized protein</fullName>
    </submittedName>
</protein>
<dbReference type="GeneID" id="55613860"/>
<sequence length="68" mass="7740">MKVPRRTLETTWLPIGLAIGIVGLFIAFLIFMIMRDQSAIDRCRQMGGQTWDQGQHCVIGNYIVTTTR</sequence>
<keyword evidence="1" id="KW-1133">Transmembrane helix</keyword>
<evidence type="ECO:0000313" key="2">
    <source>
        <dbReference type="EMBL" id="QAU06306.1"/>
    </source>
</evidence>
<dbReference type="Proteomes" id="UP000290536">
    <property type="component" value="Segment"/>
</dbReference>
<proteinExistence type="predicted"/>